<feature type="region of interest" description="Disordered" evidence="5">
    <location>
        <begin position="739"/>
        <end position="762"/>
    </location>
</feature>
<dbReference type="Pfam" id="PF01753">
    <property type="entry name" value="zf-MYND"/>
    <property type="match status" value="1"/>
</dbReference>
<evidence type="ECO:0000259" key="6">
    <source>
        <dbReference type="PROSITE" id="PS50865"/>
    </source>
</evidence>
<dbReference type="SUPFAM" id="SSF144232">
    <property type="entry name" value="HIT/MYND zinc finger-like"/>
    <property type="match status" value="1"/>
</dbReference>
<accession>A0A0D2M9M5</accession>
<evidence type="ECO:0000313" key="7">
    <source>
        <dbReference type="EMBL" id="KIY97671.1"/>
    </source>
</evidence>
<reference evidence="7 8" key="1">
    <citation type="journal article" date="2013" name="BMC Genomics">
        <title>Reconstruction of the lipid metabolism for the microalga Monoraphidium neglectum from its genome sequence reveals characteristics suitable for biofuel production.</title>
        <authorList>
            <person name="Bogen C."/>
            <person name="Al-Dilaimi A."/>
            <person name="Albersmeier A."/>
            <person name="Wichmann J."/>
            <person name="Grundmann M."/>
            <person name="Rupp O."/>
            <person name="Lauersen K.J."/>
            <person name="Blifernez-Klassen O."/>
            <person name="Kalinowski J."/>
            <person name="Goesmann A."/>
            <person name="Mussgnug J.H."/>
            <person name="Kruse O."/>
        </authorList>
    </citation>
    <scope>NUCLEOTIDE SEQUENCE [LARGE SCALE GENOMIC DNA]</scope>
    <source>
        <strain evidence="7 8">SAG 48.87</strain>
    </source>
</reference>
<evidence type="ECO:0000256" key="1">
    <source>
        <dbReference type="ARBA" id="ARBA00022723"/>
    </source>
</evidence>
<dbReference type="InterPro" id="IPR002893">
    <property type="entry name" value="Znf_MYND"/>
</dbReference>
<dbReference type="OrthoDB" id="530530at2759"/>
<dbReference type="EMBL" id="KK102476">
    <property type="protein sequence ID" value="KIY97671.1"/>
    <property type="molecule type" value="Genomic_DNA"/>
</dbReference>
<evidence type="ECO:0000256" key="3">
    <source>
        <dbReference type="ARBA" id="ARBA00022833"/>
    </source>
</evidence>
<proteinExistence type="predicted"/>
<evidence type="ECO:0000256" key="2">
    <source>
        <dbReference type="ARBA" id="ARBA00022771"/>
    </source>
</evidence>
<dbReference type="Proteomes" id="UP000054498">
    <property type="component" value="Unassembled WGS sequence"/>
</dbReference>
<feature type="region of interest" description="Disordered" evidence="5">
    <location>
        <begin position="89"/>
        <end position="114"/>
    </location>
</feature>
<keyword evidence="1" id="KW-0479">Metal-binding</keyword>
<dbReference type="RefSeq" id="XP_013896691.1">
    <property type="nucleotide sequence ID" value="XM_014041237.1"/>
</dbReference>
<dbReference type="STRING" id="145388.A0A0D2M9M5"/>
<keyword evidence="2 4" id="KW-0863">Zinc-finger</keyword>
<dbReference type="KEGG" id="mng:MNEG_10292"/>
<dbReference type="GeneID" id="25727440"/>
<name>A0A0D2M9M5_9CHLO</name>
<feature type="domain" description="MYND-type" evidence="6">
    <location>
        <begin position="782"/>
        <end position="826"/>
    </location>
</feature>
<gene>
    <name evidence="7" type="ORF">MNEG_10292</name>
</gene>
<sequence length="829" mass="81447">MAPRLMHILGELTAQPPNNVEAAAELLTLVQAADAGDAAACTMLGTAGGVQQAARVLAAASARVDAPMQCSTHAVLAMLRHAVCRPPTRSSTALRAGAPARHKRPPRAPASTDRLEDVGQKLLAAFGSPDVPDPMLGLKRPTSEEAVWRFGGKTFDAHAPAAVAAAGIIFKTPGAAAAVAAVAAGAGVPSEVRVDALLLLAGVAAAARLLNLSDGIGAVGAAPPELLLAIEQWADEQGRGSGSGGSGGGSGCRGAVHAAAEGAGGTSCCSGGAPWELSDAACLVIDAAAAAPAGAAAVLARPRLVRWLLPLAQRPEACPSIPALRALANIIMTAALPRGAGAAAACAPLLPDTFAAATHALARACGLESRGRSGATGATADATVFLALRLLSMCVGANGGLNLPRERLLAEPGLAAKNMAALVAALAPPRRGCVQGDTLVVSVVLGTFAELSKRGGADADLLIAAGAAAATRRALDALRAGLPRSGQACLSNFVAQEAEILCFLAAPAGDAGVGSSSINSSASGGGGSGGGCNGGSCGGGGVEPGAQRQQASQAQLEALEHLLSLVLACPRERSTLDLCTAMGAANRVLVARPALRQPAAERAGFLAALTDAALFDAAPGCPAYAAYYKALCLSQGEEASEDPSAPATSACDAVGILGLLADGRPHSPSVVQSVNFRVVDDIAHQRGGGAGGGGGERLGYGRGVALMLAKIGRGSGAAHGGAAATPAVVREVSAAAQALGSHGQRARQAGSPGGGSGAPAAPAPVAAALTAAADGAGGRVACAACGRTQQQSASGKLSKCSQCKQVSYCSKQCQKDHWRAGHKAACCRA</sequence>
<keyword evidence="8" id="KW-1185">Reference proteome</keyword>
<keyword evidence="3" id="KW-0862">Zinc</keyword>
<evidence type="ECO:0000313" key="8">
    <source>
        <dbReference type="Proteomes" id="UP000054498"/>
    </source>
</evidence>
<protein>
    <recommendedName>
        <fullName evidence="6">MYND-type domain-containing protein</fullName>
    </recommendedName>
</protein>
<organism evidence="7 8">
    <name type="scientific">Monoraphidium neglectum</name>
    <dbReference type="NCBI Taxonomy" id="145388"/>
    <lineage>
        <taxon>Eukaryota</taxon>
        <taxon>Viridiplantae</taxon>
        <taxon>Chlorophyta</taxon>
        <taxon>core chlorophytes</taxon>
        <taxon>Chlorophyceae</taxon>
        <taxon>CS clade</taxon>
        <taxon>Sphaeropleales</taxon>
        <taxon>Selenastraceae</taxon>
        <taxon>Monoraphidium</taxon>
    </lineage>
</organism>
<dbReference type="GO" id="GO:0008270">
    <property type="term" value="F:zinc ion binding"/>
    <property type="evidence" value="ECO:0007669"/>
    <property type="project" value="UniProtKB-KW"/>
</dbReference>
<evidence type="ECO:0000256" key="4">
    <source>
        <dbReference type="PROSITE-ProRule" id="PRU00134"/>
    </source>
</evidence>
<dbReference type="PROSITE" id="PS50865">
    <property type="entry name" value="ZF_MYND_2"/>
    <property type="match status" value="1"/>
</dbReference>
<dbReference type="AlphaFoldDB" id="A0A0D2M9M5"/>
<dbReference type="Gene3D" id="6.10.140.2220">
    <property type="match status" value="1"/>
</dbReference>
<evidence type="ECO:0000256" key="5">
    <source>
        <dbReference type="SAM" id="MobiDB-lite"/>
    </source>
</evidence>